<keyword evidence="2" id="KW-1185">Reference proteome</keyword>
<comment type="caution">
    <text evidence="1">The sequence shown here is derived from an EMBL/GenBank/DDBJ whole genome shotgun (WGS) entry which is preliminary data.</text>
</comment>
<dbReference type="AlphaFoldDB" id="A0A9N8ZWU7"/>
<dbReference type="EMBL" id="CAJVPS010000831">
    <property type="protein sequence ID" value="CAG8511030.1"/>
    <property type="molecule type" value="Genomic_DNA"/>
</dbReference>
<reference evidence="1" key="1">
    <citation type="submission" date="2021-06" db="EMBL/GenBank/DDBJ databases">
        <authorList>
            <person name="Kallberg Y."/>
            <person name="Tangrot J."/>
            <person name="Rosling A."/>
        </authorList>
    </citation>
    <scope>NUCLEOTIDE SEQUENCE</scope>
    <source>
        <strain evidence="1">FL130A</strain>
    </source>
</reference>
<organism evidence="1 2">
    <name type="scientific">Ambispora leptoticha</name>
    <dbReference type="NCBI Taxonomy" id="144679"/>
    <lineage>
        <taxon>Eukaryota</taxon>
        <taxon>Fungi</taxon>
        <taxon>Fungi incertae sedis</taxon>
        <taxon>Mucoromycota</taxon>
        <taxon>Glomeromycotina</taxon>
        <taxon>Glomeromycetes</taxon>
        <taxon>Archaeosporales</taxon>
        <taxon>Ambisporaceae</taxon>
        <taxon>Ambispora</taxon>
    </lineage>
</organism>
<protein>
    <submittedName>
        <fullName evidence="1">8007_t:CDS:1</fullName>
    </submittedName>
</protein>
<accession>A0A9N8ZWU7</accession>
<sequence length="342" mass="39882">MTKQFIKIAPKAPTNTFQPIVYSNFTYETNSNNQQHITPSNHYTNEQRQTHKNFGCIINPQDCFRHDYLHPEQLPYKISLNNKIETTAVAKNTLSSRPFNSDSTFHFSATAQPSNEARIGTQMRTSNDSLLLPNGKQHDMDINPNVTQILKAKRKILCKEPSNQFHKYKQTKFKNNNLSEEISSQSANHKIELKQQKKYSTKVYLDEDSLSEIADQAFNQSKKFKHTQPTETTSLHNQHPFNTFSHYSSFAPSYLTSLQFTNTQAYPNNNHNLPTTETRFDFHFNSIDSDNDFQNNNLRKDFPKLSFLHEYAYNSNIKQSNFDPHKGKEIENYYLKYQPDQN</sequence>
<evidence type="ECO:0000313" key="1">
    <source>
        <dbReference type="EMBL" id="CAG8511030.1"/>
    </source>
</evidence>
<dbReference type="Proteomes" id="UP000789508">
    <property type="component" value="Unassembled WGS sequence"/>
</dbReference>
<proteinExistence type="predicted"/>
<evidence type="ECO:0000313" key="2">
    <source>
        <dbReference type="Proteomes" id="UP000789508"/>
    </source>
</evidence>
<dbReference type="OrthoDB" id="10494599at2759"/>
<name>A0A9N8ZWU7_9GLOM</name>
<gene>
    <name evidence="1" type="ORF">ALEPTO_LOCUS3976</name>
</gene>